<dbReference type="InterPro" id="IPR047057">
    <property type="entry name" value="MerR_fam"/>
</dbReference>
<dbReference type="Pfam" id="PF09278">
    <property type="entry name" value="MerR-DNA-bind"/>
    <property type="match status" value="1"/>
</dbReference>
<sequence>MGKTGCMVRIGEAARAAGMTSKALRFYEEHGLLPAAKRTANGYRDYTSETISRLDFIRRGRAAGLALAQIREILFLRDEGRAPCTHVRDLLAGQLADLDAQIAELVALRAAVAGYHAIAAAADPEACDAARICSYI</sequence>
<protein>
    <submittedName>
        <fullName evidence="5">Hypoxia response transcriptional regulator</fullName>
    </submittedName>
</protein>
<dbReference type="PANTHER" id="PTHR30204:SF94">
    <property type="entry name" value="HEAVY METAL-DEPENDENT TRANSCRIPTIONAL REGULATOR HI_0293-RELATED"/>
    <property type="match status" value="1"/>
</dbReference>
<organism evidence="5 6">
    <name type="scientific">Arthrobacter gyeryongensis</name>
    <dbReference type="NCBI Taxonomy" id="1650592"/>
    <lineage>
        <taxon>Bacteria</taxon>
        <taxon>Bacillati</taxon>
        <taxon>Actinomycetota</taxon>
        <taxon>Actinomycetes</taxon>
        <taxon>Micrococcales</taxon>
        <taxon>Micrococcaceae</taxon>
        <taxon>Arthrobacter</taxon>
    </lineage>
</organism>
<gene>
    <name evidence="5" type="ORF">GCM10023346_34040</name>
</gene>
<dbReference type="InterPro" id="IPR000551">
    <property type="entry name" value="MerR-type_HTH_dom"/>
</dbReference>
<dbReference type="Gene3D" id="1.10.1660.10">
    <property type="match status" value="1"/>
</dbReference>
<dbReference type="PROSITE" id="PS50937">
    <property type="entry name" value="HTH_MERR_2"/>
    <property type="match status" value="1"/>
</dbReference>
<dbReference type="SMART" id="SM00422">
    <property type="entry name" value="HTH_MERR"/>
    <property type="match status" value="1"/>
</dbReference>
<keyword evidence="6" id="KW-1185">Reference proteome</keyword>
<reference evidence="6" key="1">
    <citation type="journal article" date="2019" name="Int. J. Syst. Evol. Microbiol.">
        <title>The Global Catalogue of Microorganisms (GCM) 10K type strain sequencing project: providing services to taxonomists for standard genome sequencing and annotation.</title>
        <authorList>
            <consortium name="The Broad Institute Genomics Platform"/>
            <consortium name="The Broad Institute Genome Sequencing Center for Infectious Disease"/>
            <person name="Wu L."/>
            <person name="Ma J."/>
        </authorList>
    </citation>
    <scope>NUCLEOTIDE SEQUENCE [LARGE SCALE GENOMIC DNA]</scope>
    <source>
        <strain evidence="6">JCM 18514</strain>
    </source>
</reference>
<dbReference type="Proteomes" id="UP001500200">
    <property type="component" value="Unassembled WGS sequence"/>
</dbReference>
<dbReference type="InterPro" id="IPR009061">
    <property type="entry name" value="DNA-bd_dom_put_sf"/>
</dbReference>
<accession>A0ABP9SN00</accession>
<proteinExistence type="predicted"/>
<name>A0ABP9SN00_9MICC</name>
<evidence type="ECO:0000256" key="1">
    <source>
        <dbReference type="ARBA" id="ARBA00023015"/>
    </source>
</evidence>
<dbReference type="PANTHER" id="PTHR30204">
    <property type="entry name" value="REDOX-CYCLING DRUG-SENSING TRANSCRIPTIONAL ACTIVATOR SOXR"/>
    <property type="match status" value="1"/>
</dbReference>
<dbReference type="Pfam" id="PF00376">
    <property type="entry name" value="MerR"/>
    <property type="match status" value="1"/>
</dbReference>
<evidence type="ECO:0000259" key="4">
    <source>
        <dbReference type="PROSITE" id="PS50937"/>
    </source>
</evidence>
<evidence type="ECO:0000256" key="2">
    <source>
        <dbReference type="ARBA" id="ARBA00023125"/>
    </source>
</evidence>
<keyword evidence="2" id="KW-0238">DNA-binding</keyword>
<dbReference type="PRINTS" id="PR00040">
    <property type="entry name" value="HTHMERR"/>
</dbReference>
<dbReference type="SUPFAM" id="SSF46955">
    <property type="entry name" value="Putative DNA-binding domain"/>
    <property type="match status" value="1"/>
</dbReference>
<keyword evidence="1" id="KW-0805">Transcription regulation</keyword>
<evidence type="ECO:0000313" key="5">
    <source>
        <dbReference type="EMBL" id="GAA5197975.1"/>
    </source>
</evidence>
<feature type="domain" description="HTH merR-type" evidence="4">
    <location>
        <begin position="7"/>
        <end position="76"/>
    </location>
</feature>
<evidence type="ECO:0000256" key="3">
    <source>
        <dbReference type="ARBA" id="ARBA00023163"/>
    </source>
</evidence>
<dbReference type="InterPro" id="IPR015358">
    <property type="entry name" value="Tscrpt_reg_MerR_DNA-bd"/>
</dbReference>
<evidence type="ECO:0000313" key="6">
    <source>
        <dbReference type="Proteomes" id="UP001500200"/>
    </source>
</evidence>
<dbReference type="EMBL" id="BAABKK010000024">
    <property type="protein sequence ID" value="GAA5197975.1"/>
    <property type="molecule type" value="Genomic_DNA"/>
</dbReference>
<dbReference type="CDD" id="cd04770">
    <property type="entry name" value="HTH_HMRTR"/>
    <property type="match status" value="1"/>
</dbReference>
<keyword evidence="3" id="KW-0804">Transcription</keyword>
<comment type="caution">
    <text evidence="5">The sequence shown here is derived from an EMBL/GenBank/DDBJ whole genome shotgun (WGS) entry which is preliminary data.</text>
</comment>